<evidence type="ECO:0000313" key="2">
    <source>
        <dbReference type="EMBL" id="MCQ9209874.1"/>
    </source>
</evidence>
<name>A0ABT1WMZ1_9LACT</name>
<reference evidence="2" key="3">
    <citation type="journal article" date="2023" name="Microbiol. Resour. Announc.">
        <title>Draft Genome Sequence of Granulicatella sp. Strain S8, Isolated from a Marine Fish, Seriola quinqueradiata.</title>
        <authorList>
            <person name="Lee M."/>
            <person name="Farooq A."/>
            <person name="Jeong J.B."/>
            <person name="Jung M.Y."/>
        </authorList>
    </citation>
    <scope>NUCLEOTIDE SEQUENCE</scope>
    <source>
        <strain evidence="2">S8</strain>
    </source>
</reference>
<comment type="cofactor">
    <cofactor evidence="1">
        <name>[4Fe-4S] cluster</name>
        <dbReference type="ChEBI" id="CHEBI:49883"/>
    </cofactor>
</comment>
<keyword evidence="3" id="KW-1185">Reference proteome</keyword>
<proteinExistence type="predicted"/>
<reference evidence="2" key="1">
    <citation type="submission" date="2022-07" db="EMBL/GenBank/DDBJ databases">
        <authorList>
            <person name="Jung M.-Y."/>
            <person name="Lee M."/>
        </authorList>
    </citation>
    <scope>NUCLEOTIDE SEQUENCE</scope>
    <source>
        <strain evidence="2">S8</strain>
    </source>
</reference>
<protein>
    <submittedName>
        <fullName evidence="2">Ferredoxin</fullName>
    </submittedName>
</protein>
<dbReference type="PANTHER" id="PTHR39163">
    <property type="entry name" value="FERREDOXIN"/>
    <property type="match status" value="1"/>
</dbReference>
<comment type="caution">
    <text evidence="2">The sequence shown here is derived from an EMBL/GenBank/DDBJ whole genome shotgun (WGS) entry which is preliminary data.</text>
</comment>
<dbReference type="EMBL" id="JANHNZ010000003">
    <property type="protein sequence ID" value="MCQ9209874.1"/>
    <property type="molecule type" value="Genomic_DNA"/>
</dbReference>
<evidence type="ECO:0000256" key="1">
    <source>
        <dbReference type="ARBA" id="ARBA00001966"/>
    </source>
</evidence>
<dbReference type="Proteomes" id="UP001059480">
    <property type="component" value="Unassembled WGS sequence"/>
</dbReference>
<dbReference type="Pfam" id="PF13370">
    <property type="entry name" value="Fer4_13"/>
    <property type="match status" value="1"/>
</dbReference>
<dbReference type="SUPFAM" id="SSF54862">
    <property type="entry name" value="4Fe-4S ferredoxins"/>
    <property type="match status" value="1"/>
</dbReference>
<dbReference type="Gene3D" id="3.30.70.20">
    <property type="match status" value="1"/>
</dbReference>
<dbReference type="InterPro" id="IPR052395">
    <property type="entry name" value="ET_Ferredoxin"/>
</dbReference>
<organism evidence="2 3">
    <name type="scientific">Granulicatella seriolae</name>
    <dbReference type="NCBI Taxonomy" id="2967226"/>
    <lineage>
        <taxon>Bacteria</taxon>
        <taxon>Bacillati</taxon>
        <taxon>Bacillota</taxon>
        <taxon>Bacilli</taxon>
        <taxon>Lactobacillales</taxon>
        <taxon>Carnobacteriaceae</taxon>
        <taxon>Granulicatella</taxon>
    </lineage>
</organism>
<evidence type="ECO:0000313" key="3">
    <source>
        <dbReference type="Proteomes" id="UP001059480"/>
    </source>
</evidence>
<reference evidence="2" key="2">
    <citation type="journal article" date="2023" name="Curr. Microbiol.">
        <title>Granulicatella seriolae sp. nov., a Novel Facultative Anaerobe Isolated from Yellowtail Marine Fish.</title>
        <authorList>
            <person name="Lee M."/>
            <person name="Choi Y.J."/>
            <person name="Farooq A."/>
            <person name="Jeong J.B."/>
            <person name="Jung M.Y."/>
        </authorList>
    </citation>
    <scope>NUCLEOTIDE SEQUENCE</scope>
    <source>
        <strain evidence="2">S8</strain>
    </source>
</reference>
<dbReference type="RefSeq" id="WP_256944981.1">
    <property type="nucleotide sequence ID" value="NZ_JANHNZ010000003.1"/>
</dbReference>
<accession>A0ABT1WMZ1</accession>
<sequence>MTQSPSNSHQSLYTYVECPECIACGLCELRAKNIFKYTEDGLAYVFSDKNTGTLPIKSQDIEAFKSAYRSCPTGAIKRSNQPFDKDTLV</sequence>
<dbReference type="PANTHER" id="PTHR39163:SF1">
    <property type="entry name" value="FERREDOXIN"/>
    <property type="match status" value="1"/>
</dbReference>
<gene>
    <name evidence="2" type="ORF">NPA36_04850</name>
</gene>